<keyword evidence="2" id="KW-0472">Membrane</keyword>
<sequence>MIVSTAVVAAAVGVGGFGLSIVTFVTGQVQGRAKGKREERAAADAARAADLALKARPTTDQPSRLGEGVYRFRVTNVGRSAAVHLRPLLVDESGEVWSELVDPMVLQPAESTTFTIRARVPSPPLYLDYTWLDDSSGSTQRRSRSNVAVPTNPS</sequence>
<organism evidence="3 4">
    <name type="scientific">Mycobacterium lentiflavum</name>
    <dbReference type="NCBI Taxonomy" id="141349"/>
    <lineage>
        <taxon>Bacteria</taxon>
        <taxon>Bacillati</taxon>
        <taxon>Actinomycetota</taxon>
        <taxon>Actinomycetes</taxon>
        <taxon>Mycobacteriales</taxon>
        <taxon>Mycobacteriaceae</taxon>
        <taxon>Mycobacterium</taxon>
        <taxon>Mycobacterium simiae complex</taxon>
    </lineage>
</organism>
<accession>A0A0E4H092</accession>
<proteinExistence type="predicted"/>
<feature type="region of interest" description="Disordered" evidence="1">
    <location>
        <begin position="135"/>
        <end position="154"/>
    </location>
</feature>
<keyword evidence="2" id="KW-0812">Transmembrane</keyword>
<evidence type="ECO:0000256" key="2">
    <source>
        <dbReference type="SAM" id="Phobius"/>
    </source>
</evidence>
<name>A0A0E4H092_MYCLN</name>
<dbReference type="EMBL" id="CTEE01000001">
    <property type="protein sequence ID" value="CQD11772.1"/>
    <property type="molecule type" value="Genomic_DNA"/>
</dbReference>
<dbReference type="AlphaFoldDB" id="A0A0E4H092"/>
<dbReference type="Proteomes" id="UP000199251">
    <property type="component" value="Unassembled WGS sequence"/>
</dbReference>
<feature type="transmembrane region" description="Helical" evidence="2">
    <location>
        <begin position="6"/>
        <end position="27"/>
    </location>
</feature>
<keyword evidence="2" id="KW-1133">Transmembrane helix</keyword>
<protein>
    <submittedName>
        <fullName evidence="3">Uncharacterized protein</fullName>
    </submittedName>
</protein>
<evidence type="ECO:0000313" key="3">
    <source>
        <dbReference type="EMBL" id="CQD11772.1"/>
    </source>
</evidence>
<evidence type="ECO:0000313" key="4">
    <source>
        <dbReference type="Proteomes" id="UP000199251"/>
    </source>
</evidence>
<reference evidence="3 4" key="1">
    <citation type="submission" date="2015-03" db="EMBL/GenBank/DDBJ databases">
        <authorList>
            <person name="Urmite Genomes"/>
        </authorList>
    </citation>
    <scope>NUCLEOTIDE SEQUENCE [LARGE SCALE GENOMIC DNA]</scope>
    <source>
        <strain evidence="3 4">CSUR P1491</strain>
    </source>
</reference>
<evidence type="ECO:0000256" key="1">
    <source>
        <dbReference type="SAM" id="MobiDB-lite"/>
    </source>
</evidence>
<gene>
    <name evidence="3" type="ORF">BN1232_02211</name>
</gene>